<dbReference type="GO" id="GO:0005814">
    <property type="term" value="C:centriole"/>
    <property type="evidence" value="ECO:0007669"/>
    <property type="project" value="TreeGrafter"/>
</dbReference>
<sequence>MSARIYFDNDDGEYHSFVDDADPENDYDDHYNPNKHPNAYMERMQAVPFHGETTYQDAYPWKEPQIPKRRRSASGRDLPPFYDDTTNKVDYIPKVPKATKTFKPKYEGLSNEIPFHGQTSHKVDYVPRQAQRQKAIKKESNLGPSNADFHGKTLHQLDYDGRKGERAKPTRVQSEPLFPKTNTIDSTTHKASYVRLKNENCPAEAILNKARGWVVK</sequence>
<dbReference type="AlphaFoldDB" id="A0AAF3EAM4"/>
<reference evidence="4" key="1">
    <citation type="submission" date="2024-02" db="UniProtKB">
        <authorList>
            <consortium name="WormBaseParasite"/>
        </authorList>
    </citation>
    <scope>IDENTIFICATION</scope>
</reference>
<dbReference type="InterPro" id="IPR033336">
    <property type="entry name" value="SAXO1/2"/>
</dbReference>
<proteinExistence type="inferred from homology"/>
<dbReference type="WBParaSite" id="MBELARI_LOCUS10979">
    <property type="protein sequence ID" value="MBELARI_LOCUS10979"/>
    <property type="gene ID" value="MBELARI_LOCUS10979"/>
</dbReference>
<evidence type="ECO:0000313" key="4">
    <source>
        <dbReference type="WBParaSite" id="MBELARI_LOCUS10979"/>
    </source>
</evidence>
<protein>
    <submittedName>
        <fullName evidence="4">Uncharacterized protein</fullName>
    </submittedName>
</protein>
<evidence type="ECO:0000256" key="2">
    <source>
        <dbReference type="SAM" id="MobiDB-lite"/>
    </source>
</evidence>
<dbReference type="PANTHER" id="PTHR31516">
    <property type="entry name" value="STABILIZER OF AXONEMAL MICROTUBULES 2"/>
    <property type="match status" value="1"/>
</dbReference>
<dbReference type="GO" id="GO:0036126">
    <property type="term" value="C:sperm flagellum"/>
    <property type="evidence" value="ECO:0007669"/>
    <property type="project" value="TreeGrafter"/>
</dbReference>
<dbReference type="GO" id="GO:0008017">
    <property type="term" value="F:microtubule binding"/>
    <property type="evidence" value="ECO:0007669"/>
    <property type="project" value="InterPro"/>
</dbReference>
<dbReference type="PANTHER" id="PTHR31516:SF17">
    <property type="entry name" value="STABILIZER OF AXONEMAL MICROTUBULES 2"/>
    <property type="match status" value="1"/>
</dbReference>
<evidence type="ECO:0000256" key="1">
    <source>
        <dbReference type="ARBA" id="ARBA00008738"/>
    </source>
</evidence>
<dbReference type="GO" id="GO:0036064">
    <property type="term" value="C:ciliary basal body"/>
    <property type="evidence" value="ECO:0007669"/>
    <property type="project" value="TreeGrafter"/>
</dbReference>
<organism evidence="3 4">
    <name type="scientific">Mesorhabditis belari</name>
    <dbReference type="NCBI Taxonomy" id="2138241"/>
    <lineage>
        <taxon>Eukaryota</taxon>
        <taxon>Metazoa</taxon>
        <taxon>Ecdysozoa</taxon>
        <taxon>Nematoda</taxon>
        <taxon>Chromadorea</taxon>
        <taxon>Rhabditida</taxon>
        <taxon>Rhabditina</taxon>
        <taxon>Rhabditomorpha</taxon>
        <taxon>Rhabditoidea</taxon>
        <taxon>Rhabditidae</taxon>
        <taxon>Mesorhabditinae</taxon>
        <taxon>Mesorhabditis</taxon>
    </lineage>
</organism>
<comment type="similarity">
    <text evidence="1">Belongs to the FAM154 family.</text>
</comment>
<accession>A0AAF3EAM4</accession>
<dbReference type="GO" id="GO:0005879">
    <property type="term" value="C:axonemal microtubule"/>
    <property type="evidence" value="ECO:0007669"/>
    <property type="project" value="TreeGrafter"/>
</dbReference>
<name>A0AAF3EAM4_9BILA</name>
<keyword evidence="3" id="KW-1185">Reference proteome</keyword>
<feature type="region of interest" description="Disordered" evidence="2">
    <location>
        <begin position="164"/>
        <end position="184"/>
    </location>
</feature>
<evidence type="ECO:0000313" key="3">
    <source>
        <dbReference type="Proteomes" id="UP000887575"/>
    </source>
</evidence>
<dbReference type="Proteomes" id="UP000887575">
    <property type="component" value="Unassembled WGS sequence"/>
</dbReference>